<accession>A0ACD0WPQ8</accession>
<name>A0ACD0WPQ8_CLALS</name>
<reference evidence="2" key="1">
    <citation type="journal article" date="2019" name="MBio">
        <title>Comparative genomics for the elucidation of multidrug resistance (MDR) in Candida lusitaniae.</title>
        <authorList>
            <person name="Kannan A."/>
            <person name="Asner S.A."/>
            <person name="Trachsel E."/>
            <person name="Kelly S."/>
            <person name="Parker J."/>
            <person name="Sanglard D."/>
        </authorList>
    </citation>
    <scope>NUCLEOTIDE SEQUENCE [LARGE SCALE GENOMIC DNA]</scope>
    <source>
        <strain evidence="2">P1</strain>
    </source>
</reference>
<gene>
    <name evidence="1" type="ORF">EJF14_60047</name>
</gene>
<evidence type="ECO:0000313" key="2">
    <source>
        <dbReference type="Proteomes" id="UP000326582"/>
    </source>
</evidence>
<organism evidence="1 2">
    <name type="scientific">Clavispora lusitaniae</name>
    <name type="common">Candida lusitaniae</name>
    <dbReference type="NCBI Taxonomy" id="36911"/>
    <lineage>
        <taxon>Eukaryota</taxon>
        <taxon>Fungi</taxon>
        <taxon>Dikarya</taxon>
        <taxon>Ascomycota</taxon>
        <taxon>Saccharomycotina</taxon>
        <taxon>Pichiomycetes</taxon>
        <taxon>Metschnikowiaceae</taxon>
        <taxon>Clavispora</taxon>
    </lineage>
</organism>
<keyword evidence="2" id="KW-1185">Reference proteome</keyword>
<evidence type="ECO:0000313" key="1">
    <source>
        <dbReference type="EMBL" id="QFZ29537.1"/>
    </source>
</evidence>
<protein>
    <submittedName>
        <fullName evidence="1">Pentatricopeptide repeat-containing protein</fullName>
    </submittedName>
</protein>
<dbReference type="EMBL" id="CP038489">
    <property type="protein sequence ID" value="QFZ29537.1"/>
    <property type="molecule type" value="Genomic_DNA"/>
</dbReference>
<proteinExistence type="predicted"/>
<sequence>MLRFVSGKHRCTTISKLLACRSYPSILSKTFHLRQIQTSTLASQHAISMAHPIEKILLDPAQEDSFIEALRTPSGRKYSPSLYILFSNAIDMASSELSHEAYKLVLKTWETVFSKTFDDVKLQKRFLKLKPKVIHLMMNRGDYASYTRLVRPIYNMKHLGAKSEWADVLMSTLQLSTDALGIVKANHSAIEAFLRSEKHHIDDKRLLIATYVRKCMLHSAQSLNFDLVLSNFISFLGLVGDGNLHLTSSEHLVYESSLRLLALPYEGVSIRTHIENIERIVEKKTGIDKHSLSLFMSSLLASIAKTYPSMAHHYWNFKKDHLSTGLLSYITPEDLLNVMWAYFSEKKYETVLRVYADHPSLQRDDQIIVLLKISDKTKDWRLLQSQFEDMYGRGELPYVAHYVVVMNALASIGATSEVDKLYEQLRKRNLAPTPSIFLALIKSRLNVNDDAGARLWFDTFLQKATSGEFPGESIPKLQAEMFSMNYFKGDVVSAMQAFQEIIRQSESSQVQLIDAKIAGKMIDFASSVYATKELDAILTLASRLNIVDDTVYQKAVDALMKFGQFEKAEDLLFMAHVDSAVPFSNSLITKAQIKMYRTWFKSTPDTQLRQLLAQKVTGIIKRIDRGDVSPRNKNQLLVEVIKHFVSLRKLRAARSYLEEAQRTNGLSELHFLPFFKHFSELHTYEGHAQVLELYREMVKSKVPISASSYYYLIKSLLHMDKVNNTSYENSYNLLESVFELYGFSSVDNIAGKKLPVSEIAQNSVLLLKIVSAYAVATALKKDTMDIVVKSLTQIKQKLGSHISFEFRVSILSEMSHIYYAQGDLVSAEKMVDNALSELHDIIDTLHLRAVPKLLQLQYRKLVTHKIRLLRATQAGEEKYEQMLEAVCRRNIRLSGPQFSQLTIGSMQKTVRLKKLRHALAVCEKFLVSGNWIEIKINRKIQYIYKLLVVYLRRSLSADSIHQKYKLLNDFYNVRDFTQLEREFAHISDPQQTLSSELAEFSRLSPPETWTLSALLQKTPEFFIPGRRISTKNIIEPSLASVLIRAVEIYCDGDMKKAFGLYDDFPETMEYLLYFGPERARFQHFYSSLNQLAPVSTQEDVKTKRDRAVHALRHLQISTDTV</sequence>
<dbReference type="Proteomes" id="UP000326582">
    <property type="component" value="Chromosome 6"/>
</dbReference>